<gene>
    <name evidence="4" type="ORF">SI7747_05006107</name>
</gene>
<dbReference type="EMBL" id="LR743592">
    <property type="protein sequence ID" value="CAA2619938.1"/>
    <property type="molecule type" value="Genomic_DNA"/>
</dbReference>
<keyword evidence="2" id="KW-1133">Transmembrane helix</keyword>
<feature type="transmembrane region" description="Helical" evidence="2">
    <location>
        <begin position="160"/>
        <end position="179"/>
    </location>
</feature>
<dbReference type="PANTHER" id="PTHR47699:SF1">
    <property type="entry name" value="SNARE ASSOCIATED GOLGI PROTEIN FAMILY"/>
    <property type="match status" value="1"/>
</dbReference>
<feature type="transmembrane region" description="Helical" evidence="2">
    <location>
        <begin position="6"/>
        <end position="24"/>
    </location>
</feature>
<feature type="transmembrane region" description="Helical" evidence="2">
    <location>
        <begin position="45"/>
        <end position="69"/>
    </location>
</feature>
<evidence type="ECO:0000313" key="4">
    <source>
        <dbReference type="EMBL" id="CAA2619938.1"/>
    </source>
</evidence>
<dbReference type="PANTHER" id="PTHR47699">
    <property type="entry name" value="SNARE ASSOCIATED GOLGI PROTEIN FAMILY"/>
    <property type="match status" value="1"/>
</dbReference>
<proteinExistence type="predicted"/>
<name>A0A7I8IP00_SPIIN</name>
<evidence type="ECO:0000313" key="5">
    <source>
        <dbReference type="Proteomes" id="UP001189122"/>
    </source>
</evidence>
<organism evidence="4">
    <name type="scientific">Spirodela intermedia</name>
    <name type="common">Intermediate duckweed</name>
    <dbReference type="NCBI Taxonomy" id="51605"/>
    <lineage>
        <taxon>Eukaryota</taxon>
        <taxon>Viridiplantae</taxon>
        <taxon>Streptophyta</taxon>
        <taxon>Embryophyta</taxon>
        <taxon>Tracheophyta</taxon>
        <taxon>Spermatophyta</taxon>
        <taxon>Magnoliopsida</taxon>
        <taxon>Liliopsida</taxon>
        <taxon>Araceae</taxon>
        <taxon>Lemnoideae</taxon>
        <taxon>Spirodela</taxon>
    </lineage>
</organism>
<keyword evidence="5" id="KW-1185">Reference proteome</keyword>
<dbReference type="EMBL" id="CACRZD030000005">
    <property type="protein sequence ID" value="CAA6659686.1"/>
    <property type="molecule type" value="Genomic_DNA"/>
</dbReference>
<dbReference type="Pfam" id="PF09335">
    <property type="entry name" value="VTT_dom"/>
    <property type="match status" value="1"/>
</dbReference>
<dbReference type="AlphaFoldDB" id="A0A7I8IP00"/>
<protein>
    <recommendedName>
        <fullName evidence="3">VTT domain-containing protein</fullName>
    </recommendedName>
</protein>
<dbReference type="Proteomes" id="UP001189122">
    <property type="component" value="Unassembled WGS sequence"/>
</dbReference>
<accession>A0A7I8IP00</accession>
<feature type="region of interest" description="Disordered" evidence="1">
    <location>
        <begin position="236"/>
        <end position="261"/>
    </location>
</feature>
<dbReference type="InterPro" id="IPR032816">
    <property type="entry name" value="VTT_dom"/>
</dbReference>
<feature type="transmembrane region" description="Helical" evidence="2">
    <location>
        <begin position="81"/>
        <end position="107"/>
    </location>
</feature>
<keyword evidence="2" id="KW-0472">Membrane</keyword>
<evidence type="ECO:0000256" key="1">
    <source>
        <dbReference type="SAM" id="MobiDB-lite"/>
    </source>
</evidence>
<feature type="domain" description="VTT" evidence="3">
    <location>
        <begin position="66"/>
        <end position="186"/>
    </location>
</feature>
<sequence>MVGRGILLRATVAAAAVGAIAVASRRCGLDKEAALGILRRISERLGPWAIPAYVAAHTVTLALCLPYAVFFEAGAPVLFGFLPAVVCVFSAKVLGASLSFSIGRVIFRNSKSAMEWVRRNKYFHLLVRGVEHDGWRFVLLARFSPLPSYVINYSLAATEVSFLVDFLLPTAIGCLPMILQNTSIGSLAGAAMASAAGSTRSHLSSYMFPALGIISSILISLRIKRYSSLISASAEPEPSPCPASENRNGCHNAGDCSEKID</sequence>
<dbReference type="GO" id="GO:0016020">
    <property type="term" value="C:membrane"/>
    <property type="evidence" value="ECO:0007669"/>
    <property type="project" value="TreeGrafter"/>
</dbReference>
<keyword evidence="2" id="KW-0812">Transmembrane</keyword>
<evidence type="ECO:0000256" key="2">
    <source>
        <dbReference type="SAM" id="Phobius"/>
    </source>
</evidence>
<reference evidence="4 5" key="1">
    <citation type="submission" date="2019-12" db="EMBL/GenBank/DDBJ databases">
        <authorList>
            <person name="Scholz U."/>
            <person name="Mascher M."/>
            <person name="Fiebig A."/>
        </authorList>
    </citation>
    <scope>NUCLEOTIDE SEQUENCE</scope>
</reference>
<evidence type="ECO:0000259" key="3">
    <source>
        <dbReference type="Pfam" id="PF09335"/>
    </source>
</evidence>
<feature type="transmembrane region" description="Helical" evidence="2">
    <location>
        <begin position="206"/>
        <end position="223"/>
    </location>
</feature>